<comment type="caution">
    <text evidence="2">The sequence shown here is derived from an EMBL/GenBank/DDBJ whole genome shotgun (WGS) entry which is preliminary data.</text>
</comment>
<reference evidence="2 3" key="1">
    <citation type="submission" date="2024-09" db="EMBL/GenBank/DDBJ databases">
        <title>Chromosome-scale assembly of Riccia sorocarpa.</title>
        <authorList>
            <person name="Paukszto L."/>
        </authorList>
    </citation>
    <scope>NUCLEOTIDE SEQUENCE [LARGE SCALE GENOMIC DNA]</scope>
    <source>
        <strain evidence="2">LP-2024</strain>
        <tissue evidence="2">Aerial parts of the thallus</tissue>
    </source>
</reference>
<keyword evidence="3" id="KW-1185">Reference proteome</keyword>
<dbReference type="EMBL" id="JBJQOH010000008">
    <property type="protein sequence ID" value="KAL3676417.1"/>
    <property type="molecule type" value="Genomic_DNA"/>
</dbReference>
<protein>
    <submittedName>
        <fullName evidence="2">Uncharacterized protein</fullName>
    </submittedName>
</protein>
<evidence type="ECO:0000256" key="1">
    <source>
        <dbReference type="SAM" id="MobiDB-lite"/>
    </source>
</evidence>
<proteinExistence type="predicted"/>
<dbReference type="AlphaFoldDB" id="A0ABD3GE09"/>
<evidence type="ECO:0000313" key="3">
    <source>
        <dbReference type="Proteomes" id="UP001633002"/>
    </source>
</evidence>
<feature type="region of interest" description="Disordered" evidence="1">
    <location>
        <begin position="72"/>
        <end position="102"/>
    </location>
</feature>
<gene>
    <name evidence="2" type="ORF">R1sor_026365</name>
</gene>
<feature type="compositionally biased region" description="Basic and acidic residues" evidence="1">
    <location>
        <begin position="79"/>
        <end position="93"/>
    </location>
</feature>
<evidence type="ECO:0000313" key="2">
    <source>
        <dbReference type="EMBL" id="KAL3676417.1"/>
    </source>
</evidence>
<sequence>MVPQNNFGERGRDGNGGWRRRGRDSSSSHTGGGSYSSGSFSEESRSPSPQRPRVDLAAQIVICHCTRYRGQVTKTARAAQEDTRKWGRHDEGQSSRAPAHMPEEVSNTRFDDFCHTLFQSRLRAILDRGPPPSVSDGPPVDPEIFAQTLAPLRIRAHTSHMPAFQILDPTPVIHVDPTYVVQEPPMSPSHMDIIGSSHPMIYTPPRTRRGPRGSCSYHSEALEVIVPSRVVSGGILLTEHAPAVLSYFDPRTLEVPSHIPIDEEITIWGRRWIVKNNTLGTRAGLGVFACKDIYINSNERPVLFPYIGPVYRRSDWQHLLHTHRSGFRTYVLDVDARPGCDLPRSERRYIDGDPARSPVVKFKTKSNMRMR</sequence>
<feature type="region of interest" description="Disordered" evidence="1">
    <location>
        <begin position="1"/>
        <end position="53"/>
    </location>
</feature>
<organism evidence="2 3">
    <name type="scientific">Riccia sorocarpa</name>
    <dbReference type="NCBI Taxonomy" id="122646"/>
    <lineage>
        <taxon>Eukaryota</taxon>
        <taxon>Viridiplantae</taxon>
        <taxon>Streptophyta</taxon>
        <taxon>Embryophyta</taxon>
        <taxon>Marchantiophyta</taxon>
        <taxon>Marchantiopsida</taxon>
        <taxon>Marchantiidae</taxon>
        <taxon>Marchantiales</taxon>
        <taxon>Ricciaceae</taxon>
        <taxon>Riccia</taxon>
    </lineage>
</organism>
<name>A0ABD3GE09_9MARC</name>
<accession>A0ABD3GE09</accession>
<dbReference type="Proteomes" id="UP001633002">
    <property type="component" value="Unassembled WGS sequence"/>
</dbReference>